<comment type="caution">
    <text evidence="4">The sequence shown here is derived from an EMBL/GenBank/DDBJ whole genome shotgun (WGS) entry which is preliminary data.</text>
</comment>
<gene>
    <name evidence="4" type="ORF">F8568_036040</name>
</gene>
<keyword evidence="5" id="KW-1185">Reference proteome</keyword>
<evidence type="ECO:0000313" key="5">
    <source>
        <dbReference type="Proteomes" id="UP000462055"/>
    </source>
</evidence>
<protein>
    <submittedName>
        <fullName evidence="4">DUF881 domain-containing protein</fullName>
    </submittedName>
</protein>
<dbReference type="InterPro" id="IPR010273">
    <property type="entry name" value="DUF881"/>
</dbReference>
<sequence>MPRRAAAATPSASASTAPAPPPRSGAPDPVRFGGPCHHGPVIERRRGPGETGRAGGWRRPDASMSLLADLFSGKLLDPGYAEAAARRAASGGRTRPRGRRAPAGAVLAVLVAIGVLIAVAGVQVRRSEPVAAKERARLIDQIHARSGEAGELQRRLDALRADTGRERAGALERSAAGRRVRRDLAARAAAAAAEPAFGPGLVVTVGDAPGDGAGDPAGRVYDQDLQVLVNGLWAAGATAIGINGRRLTPVTAIRTAGEAILVDYRPLTGPYEVTALGDPDRVRDAFTGSAADRRLRALQDRYRIRYETRTTSGARLPPAGAFRLRYAAPAPGAGG</sequence>
<dbReference type="PANTHER" id="PTHR37313:SF1">
    <property type="entry name" value="UPF0749 PROTEIN RV1823"/>
    <property type="match status" value="1"/>
</dbReference>
<proteinExistence type="inferred from homology"/>
<keyword evidence="3" id="KW-1133">Transmembrane helix</keyword>
<evidence type="ECO:0000256" key="1">
    <source>
        <dbReference type="ARBA" id="ARBA00009108"/>
    </source>
</evidence>
<evidence type="ECO:0000256" key="2">
    <source>
        <dbReference type="SAM" id="MobiDB-lite"/>
    </source>
</evidence>
<reference evidence="4" key="1">
    <citation type="submission" date="2019-12" db="EMBL/GenBank/DDBJ databases">
        <title>Actinomadura physcomitrii sp. nov., a novel actinomycete isolated from moss [Physcomitrium sphaericum (Ludw) Fuernr].</title>
        <authorList>
            <person name="Zhuang X."/>
        </authorList>
    </citation>
    <scope>NUCLEOTIDE SEQUENCE [LARGE SCALE GENOMIC DNA]</scope>
    <source>
        <strain evidence="4">LD22</strain>
    </source>
</reference>
<keyword evidence="3" id="KW-0472">Membrane</keyword>
<feature type="compositionally biased region" description="Low complexity" evidence="2">
    <location>
        <begin position="1"/>
        <end position="17"/>
    </location>
</feature>
<dbReference type="Pfam" id="PF05949">
    <property type="entry name" value="DUF881"/>
    <property type="match status" value="1"/>
</dbReference>
<name>A0A6I4MHM7_9ACTN</name>
<evidence type="ECO:0000256" key="3">
    <source>
        <dbReference type="SAM" id="Phobius"/>
    </source>
</evidence>
<dbReference type="AlphaFoldDB" id="A0A6I4MHM7"/>
<evidence type="ECO:0000313" key="4">
    <source>
        <dbReference type="EMBL" id="MWA05678.1"/>
    </source>
</evidence>
<dbReference type="Proteomes" id="UP000462055">
    <property type="component" value="Unassembled WGS sequence"/>
</dbReference>
<feature type="region of interest" description="Disordered" evidence="2">
    <location>
        <begin position="1"/>
        <end position="59"/>
    </location>
</feature>
<dbReference type="PANTHER" id="PTHR37313">
    <property type="entry name" value="UPF0749 PROTEIN RV1825"/>
    <property type="match status" value="1"/>
</dbReference>
<dbReference type="Gene3D" id="3.30.70.1880">
    <property type="entry name" value="Protein of unknown function DUF881"/>
    <property type="match status" value="1"/>
</dbReference>
<accession>A0A6I4MHM7</accession>
<comment type="similarity">
    <text evidence="1">Belongs to the UPF0749 family.</text>
</comment>
<dbReference type="GO" id="GO:0005886">
    <property type="term" value="C:plasma membrane"/>
    <property type="evidence" value="ECO:0007669"/>
    <property type="project" value="TreeGrafter"/>
</dbReference>
<feature type="transmembrane region" description="Helical" evidence="3">
    <location>
        <begin position="103"/>
        <end position="124"/>
    </location>
</feature>
<organism evidence="4 5">
    <name type="scientific">Actinomadura physcomitrii</name>
    <dbReference type="NCBI Taxonomy" id="2650748"/>
    <lineage>
        <taxon>Bacteria</taxon>
        <taxon>Bacillati</taxon>
        <taxon>Actinomycetota</taxon>
        <taxon>Actinomycetes</taxon>
        <taxon>Streptosporangiales</taxon>
        <taxon>Thermomonosporaceae</taxon>
        <taxon>Actinomadura</taxon>
    </lineage>
</organism>
<dbReference type="EMBL" id="WBMS02000040">
    <property type="protein sequence ID" value="MWA05678.1"/>
    <property type="molecule type" value="Genomic_DNA"/>
</dbReference>
<keyword evidence="3" id="KW-0812">Transmembrane</keyword>